<evidence type="ECO:0000256" key="1">
    <source>
        <dbReference type="ARBA" id="ARBA00013279"/>
    </source>
</evidence>
<keyword evidence="5" id="KW-0812">Transmembrane</keyword>
<evidence type="ECO:0000313" key="7">
    <source>
        <dbReference type="Ensembl" id="ENSPMGP00000022631.1"/>
    </source>
</evidence>
<dbReference type="PROSITE" id="PS51635">
    <property type="entry name" value="PNPLA"/>
    <property type="match status" value="1"/>
</dbReference>
<evidence type="ECO:0000256" key="4">
    <source>
        <dbReference type="PROSITE-ProRule" id="PRU01161"/>
    </source>
</evidence>
<dbReference type="EC" id="3.1.1.3" evidence="1"/>
<feature type="domain" description="PNPLA" evidence="6">
    <location>
        <begin position="26"/>
        <end position="191"/>
    </location>
</feature>
<dbReference type="AlphaFoldDB" id="A0A3B4B227"/>
<dbReference type="Ensembl" id="ENSPMGT00000024103.1">
    <property type="protein sequence ID" value="ENSPMGP00000022631.1"/>
    <property type="gene ID" value="ENSPMGG00000018299.1"/>
</dbReference>
<keyword evidence="2 4" id="KW-0378">Hydrolase</keyword>
<feature type="active site" description="Proton acceptor" evidence="4">
    <location>
        <position position="178"/>
    </location>
</feature>
<dbReference type="GO" id="GO:0004806">
    <property type="term" value="F:triacylglycerol lipase activity"/>
    <property type="evidence" value="ECO:0007669"/>
    <property type="project" value="UniProtKB-EC"/>
</dbReference>
<evidence type="ECO:0000313" key="8">
    <source>
        <dbReference type="Proteomes" id="UP000261520"/>
    </source>
</evidence>
<dbReference type="GO" id="GO:0005811">
    <property type="term" value="C:lipid droplet"/>
    <property type="evidence" value="ECO:0007669"/>
    <property type="project" value="TreeGrafter"/>
</dbReference>
<feature type="short sequence motif" description="GXGXXG" evidence="4">
    <location>
        <begin position="30"/>
        <end position="35"/>
    </location>
</feature>
<dbReference type="PANTHER" id="PTHR12406">
    <property type="entry name" value="CALCIUM-INDEPENDENT PHOSPHOLIPASE A2 IPLA2 -RELATED"/>
    <property type="match status" value="1"/>
</dbReference>
<dbReference type="SUPFAM" id="SSF52151">
    <property type="entry name" value="FabD/lysophospholipase-like"/>
    <property type="match status" value="1"/>
</dbReference>
<evidence type="ECO:0000256" key="5">
    <source>
        <dbReference type="SAM" id="Phobius"/>
    </source>
</evidence>
<sequence>MQESGQTDSLDRDPGQTDSLDRGWSISFAGCGFMGVYYIGVAACLFQRCPELVHRAARLYGSSAGALLAAILTVEEACSELMSLARGARAHRLGPLHPDFNLMQHVHNFLVRTLPVDAYVHASGRLFISVTRVPDRKNQLLSEFNSNEELIQALICSCFVPFYCGIFPPKYRGVRYVDGAVSDNLPRCDQKKTITISPYAGESDICPQLQYTSQVLFNNMSIEVNPENLYRVTSTFFPPEPQVLAEICQNGFVDALRFLQENGEMFLLSWFCCKVPHYGTQNVLVEWLPDAPTDLSWLYSVFSPIWKEEEEEEELTSRYLPLPQTPPPFRMIE</sequence>
<keyword evidence="8" id="KW-1185">Reference proteome</keyword>
<dbReference type="GO" id="GO:0016020">
    <property type="term" value="C:membrane"/>
    <property type="evidence" value="ECO:0007669"/>
    <property type="project" value="TreeGrafter"/>
</dbReference>
<evidence type="ECO:0000256" key="3">
    <source>
        <dbReference type="ARBA" id="ARBA00023098"/>
    </source>
</evidence>
<feature type="transmembrane region" description="Helical" evidence="5">
    <location>
        <begin position="24"/>
        <end position="45"/>
    </location>
</feature>
<keyword evidence="4" id="KW-0442">Lipid degradation</keyword>
<dbReference type="STRING" id="409849.ENSPMGP00000022631"/>
<dbReference type="Pfam" id="PF01734">
    <property type="entry name" value="Patatin"/>
    <property type="match status" value="1"/>
</dbReference>
<reference evidence="7" key="1">
    <citation type="submission" date="2025-08" db="UniProtKB">
        <authorList>
            <consortium name="Ensembl"/>
        </authorList>
    </citation>
    <scope>IDENTIFICATION</scope>
</reference>
<dbReference type="GO" id="GO:0019433">
    <property type="term" value="P:triglyceride catabolic process"/>
    <property type="evidence" value="ECO:0007669"/>
    <property type="project" value="TreeGrafter"/>
</dbReference>
<feature type="short sequence motif" description="GXSXG" evidence="4">
    <location>
        <begin position="61"/>
        <end position="65"/>
    </location>
</feature>
<accession>A0A3B4B227</accession>
<evidence type="ECO:0000259" key="6">
    <source>
        <dbReference type="PROSITE" id="PS51635"/>
    </source>
</evidence>
<organism evidence="7 8">
    <name type="scientific">Periophthalmus magnuspinnatus</name>
    <dbReference type="NCBI Taxonomy" id="409849"/>
    <lineage>
        <taxon>Eukaryota</taxon>
        <taxon>Metazoa</taxon>
        <taxon>Chordata</taxon>
        <taxon>Craniata</taxon>
        <taxon>Vertebrata</taxon>
        <taxon>Euteleostomi</taxon>
        <taxon>Actinopterygii</taxon>
        <taxon>Neopterygii</taxon>
        <taxon>Teleostei</taxon>
        <taxon>Neoteleostei</taxon>
        <taxon>Acanthomorphata</taxon>
        <taxon>Gobiaria</taxon>
        <taxon>Gobiiformes</taxon>
        <taxon>Gobioidei</taxon>
        <taxon>Gobiidae</taxon>
        <taxon>Oxudercinae</taxon>
        <taxon>Periophthalmus</taxon>
    </lineage>
</organism>
<dbReference type="GO" id="GO:0005737">
    <property type="term" value="C:cytoplasm"/>
    <property type="evidence" value="ECO:0007669"/>
    <property type="project" value="TreeGrafter"/>
</dbReference>
<keyword evidence="3 4" id="KW-0443">Lipid metabolism</keyword>
<dbReference type="InterPro" id="IPR002641">
    <property type="entry name" value="PNPLA_dom"/>
</dbReference>
<dbReference type="Proteomes" id="UP000261520">
    <property type="component" value="Unplaced"/>
</dbReference>
<reference evidence="7" key="2">
    <citation type="submission" date="2025-09" db="UniProtKB">
        <authorList>
            <consortium name="Ensembl"/>
        </authorList>
    </citation>
    <scope>IDENTIFICATION</scope>
</reference>
<name>A0A3B4B227_9GOBI</name>
<protein>
    <recommendedName>
        <fullName evidence="1">triacylglycerol lipase</fullName>
        <ecNumber evidence="1">3.1.1.3</ecNumber>
    </recommendedName>
</protein>
<evidence type="ECO:0000256" key="2">
    <source>
        <dbReference type="ARBA" id="ARBA00022801"/>
    </source>
</evidence>
<dbReference type="InterPro" id="IPR016035">
    <property type="entry name" value="Acyl_Trfase/lysoPLipase"/>
</dbReference>
<keyword evidence="5" id="KW-1133">Transmembrane helix</keyword>
<proteinExistence type="predicted"/>
<keyword evidence="5" id="KW-0472">Membrane</keyword>
<feature type="short sequence motif" description="DGA/G" evidence="4">
    <location>
        <begin position="178"/>
        <end position="180"/>
    </location>
</feature>
<dbReference type="Gene3D" id="3.40.1090.10">
    <property type="entry name" value="Cytosolic phospholipase A2 catalytic domain"/>
    <property type="match status" value="1"/>
</dbReference>
<dbReference type="PANTHER" id="PTHR12406:SF22">
    <property type="entry name" value="1-ACYLGLYCEROL-3-PHOSPHATE O-ACYLTRANSFERASE PNPLA3"/>
    <property type="match status" value="1"/>
</dbReference>
<dbReference type="GO" id="GO:0055088">
    <property type="term" value="P:lipid homeostasis"/>
    <property type="evidence" value="ECO:0007669"/>
    <property type="project" value="TreeGrafter"/>
</dbReference>
<feature type="active site" description="Nucleophile" evidence="4">
    <location>
        <position position="63"/>
    </location>
</feature>
<dbReference type="FunFam" id="3.40.1090.10:FF:000003">
    <property type="entry name" value="Patatin-like phospholipase domain-containing protein 2"/>
    <property type="match status" value="1"/>
</dbReference>
<dbReference type="InterPro" id="IPR033562">
    <property type="entry name" value="PLPL"/>
</dbReference>